<feature type="domain" description="EF-hand" evidence="1">
    <location>
        <begin position="18"/>
        <end position="45"/>
    </location>
</feature>
<dbReference type="AlphaFoldDB" id="A0A1Q9BUW9"/>
<keyword evidence="3" id="KW-1185">Reference proteome</keyword>
<evidence type="ECO:0000259" key="1">
    <source>
        <dbReference type="PROSITE" id="PS50222"/>
    </source>
</evidence>
<proteinExistence type="predicted"/>
<reference evidence="2 3" key="1">
    <citation type="submission" date="2016-02" db="EMBL/GenBank/DDBJ databases">
        <title>Genome analysis of coral dinoflagellate symbionts highlights evolutionary adaptations to a symbiotic lifestyle.</title>
        <authorList>
            <person name="Aranda M."/>
            <person name="Li Y."/>
            <person name="Liew Y.J."/>
            <person name="Baumgarten S."/>
            <person name="Simakov O."/>
            <person name="Wilson M."/>
            <person name="Piel J."/>
            <person name="Ashoor H."/>
            <person name="Bougouffa S."/>
            <person name="Bajic V.B."/>
            <person name="Ryu T."/>
            <person name="Ravasi T."/>
            <person name="Bayer T."/>
            <person name="Micklem G."/>
            <person name="Kim H."/>
            <person name="Bhak J."/>
            <person name="Lajeunesse T.C."/>
            <person name="Voolstra C.R."/>
        </authorList>
    </citation>
    <scope>NUCLEOTIDE SEQUENCE [LARGE SCALE GENOMIC DNA]</scope>
    <source>
        <strain evidence="2 3">CCMP2467</strain>
    </source>
</reference>
<dbReference type="Proteomes" id="UP000186817">
    <property type="component" value="Unassembled WGS sequence"/>
</dbReference>
<sequence>MTPGPKDGTPRREFVNQKEGSALRAWCKHFDPDNDQKISQSQFLR</sequence>
<evidence type="ECO:0000313" key="3">
    <source>
        <dbReference type="Proteomes" id="UP000186817"/>
    </source>
</evidence>
<protein>
    <recommendedName>
        <fullName evidence="1">EF-hand domain-containing protein</fullName>
    </recommendedName>
</protein>
<gene>
    <name evidence="2" type="ORF">AK812_SmicGene45934</name>
</gene>
<accession>A0A1Q9BUW9</accession>
<dbReference type="GO" id="GO:0005509">
    <property type="term" value="F:calcium ion binding"/>
    <property type="evidence" value="ECO:0007669"/>
    <property type="project" value="InterPro"/>
</dbReference>
<feature type="non-terminal residue" evidence="2">
    <location>
        <position position="45"/>
    </location>
</feature>
<comment type="caution">
    <text evidence="2">The sequence shown here is derived from an EMBL/GenBank/DDBJ whole genome shotgun (WGS) entry which is preliminary data.</text>
</comment>
<dbReference type="PROSITE" id="PS50222">
    <property type="entry name" value="EF_HAND_2"/>
    <property type="match status" value="1"/>
</dbReference>
<organism evidence="2 3">
    <name type="scientific">Symbiodinium microadriaticum</name>
    <name type="common">Dinoflagellate</name>
    <name type="synonym">Zooxanthella microadriatica</name>
    <dbReference type="NCBI Taxonomy" id="2951"/>
    <lineage>
        <taxon>Eukaryota</taxon>
        <taxon>Sar</taxon>
        <taxon>Alveolata</taxon>
        <taxon>Dinophyceae</taxon>
        <taxon>Suessiales</taxon>
        <taxon>Symbiodiniaceae</taxon>
        <taxon>Symbiodinium</taxon>
    </lineage>
</organism>
<evidence type="ECO:0000313" key="2">
    <source>
        <dbReference type="EMBL" id="OLP74503.1"/>
    </source>
</evidence>
<dbReference type="EMBL" id="LSRX01003626">
    <property type="protein sequence ID" value="OLP74503.1"/>
    <property type="molecule type" value="Genomic_DNA"/>
</dbReference>
<dbReference type="OrthoDB" id="10465350at2759"/>
<name>A0A1Q9BUW9_SYMMI</name>
<dbReference type="InterPro" id="IPR002048">
    <property type="entry name" value="EF_hand_dom"/>
</dbReference>